<feature type="compositionally biased region" description="Basic and acidic residues" evidence="6">
    <location>
        <begin position="93"/>
        <end position="106"/>
    </location>
</feature>
<dbReference type="EMBL" id="JASGXD010000002">
    <property type="protein sequence ID" value="KAK6007453.1"/>
    <property type="molecule type" value="Genomic_DNA"/>
</dbReference>
<evidence type="ECO:0000256" key="6">
    <source>
        <dbReference type="SAM" id="MobiDB-lite"/>
    </source>
</evidence>
<comment type="caution">
    <text evidence="9">The sequence shown here is derived from an EMBL/GenBank/DDBJ whole genome shotgun (WGS) entry which is preliminary data.</text>
</comment>
<evidence type="ECO:0000256" key="5">
    <source>
        <dbReference type="ARBA" id="ARBA00023136"/>
    </source>
</evidence>
<evidence type="ECO:0000256" key="7">
    <source>
        <dbReference type="SAM" id="Phobius"/>
    </source>
</evidence>
<feature type="compositionally biased region" description="Basic and acidic residues" evidence="6">
    <location>
        <begin position="294"/>
        <end position="303"/>
    </location>
</feature>
<feature type="domain" description="DUF202" evidence="8">
    <location>
        <begin position="364"/>
        <end position="451"/>
    </location>
</feature>
<comment type="subcellular location">
    <subcellularLocation>
        <location evidence="1">Cell membrane</location>
        <topology evidence="1">Multi-pass membrane protein</topology>
    </subcellularLocation>
</comment>
<sequence length="493" mass="53901">MPLPCSPASTSEKGDSSRSATDYESESDLITPTPGPTNPSLRTHANLSTPVPPFSSWASNRDHRFYDFTSESEIERPKRGVYHSTTASEFEEDVSKHSQVEPHRTEPSTSKPLEAQRGSIKAAAPTSDKKDTGDHLETEGHPPEPYVKPTESEQPKKKSPRSSPRASPGRRSKSSPKTSPRQSPERDTKLGPKNIPRQASSNSLKPSRASPPLEPRRSVTFCSTVSARPDGSDRSSSFMSRRNNASSDRARDEAESSADENTAIVRRRTGVGTYGSTDPEHTVTAGYDGAAEEGLDRELSPVERRRKSGTSTRAASSRGGRDSRQGSVGTSQESEDEADREHYWRQLVEKYGSVELENKGSVARDHLALERTFLAWLRTSLSFASIGIAITQLFRLNTSIANEDDSKTMTAVNNIDREKLRQLGKPLGVTFLGVSILILLLGFHRYFESQHYVIRGKFPASRGSIMVVSFVAGALIVASLVVVIAVAPSAFET</sequence>
<keyword evidence="10" id="KW-1185">Reference proteome</keyword>
<evidence type="ECO:0000259" key="8">
    <source>
        <dbReference type="Pfam" id="PF02656"/>
    </source>
</evidence>
<protein>
    <recommendedName>
        <fullName evidence="8">DUF202 domain-containing protein</fullName>
    </recommendedName>
</protein>
<feature type="region of interest" description="Disordered" evidence="6">
    <location>
        <begin position="1"/>
        <end position="340"/>
    </location>
</feature>
<evidence type="ECO:0000256" key="4">
    <source>
        <dbReference type="ARBA" id="ARBA00022989"/>
    </source>
</evidence>
<dbReference type="Proteomes" id="UP001341245">
    <property type="component" value="Unassembled WGS sequence"/>
</dbReference>
<feature type="compositionally biased region" description="Polar residues" evidence="6">
    <location>
        <begin position="38"/>
        <end position="49"/>
    </location>
</feature>
<dbReference type="PANTHER" id="PTHR34187">
    <property type="entry name" value="FGR18P"/>
    <property type="match status" value="1"/>
</dbReference>
<dbReference type="PANTHER" id="PTHR34187:SF2">
    <property type="entry name" value="DUF202 DOMAIN-CONTAINING PROTEIN"/>
    <property type="match status" value="1"/>
</dbReference>
<feature type="compositionally biased region" description="Low complexity" evidence="6">
    <location>
        <begin position="309"/>
        <end position="318"/>
    </location>
</feature>
<keyword evidence="4 7" id="KW-1133">Transmembrane helix</keyword>
<evidence type="ECO:0000256" key="3">
    <source>
        <dbReference type="ARBA" id="ARBA00022692"/>
    </source>
</evidence>
<accession>A0ABR0TSL5</accession>
<evidence type="ECO:0000313" key="10">
    <source>
        <dbReference type="Proteomes" id="UP001341245"/>
    </source>
</evidence>
<gene>
    <name evidence="9" type="ORF">QM012_004267</name>
</gene>
<feature type="compositionally biased region" description="Basic and acidic residues" evidence="6">
    <location>
        <begin position="127"/>
        <end position="142"/>
    </location>
</feature>
<feature type="compositionally biased region" description="Polar residues" evidence="6">
    <location>
        <begin position="7"/>
        <end position="22"/>
    </location>
</feature>
<evidence type="ECO:0000256" key="1">
    <source>
        <dbReference type="ARBA" id="ARBA00004651"/>
    </source>
</evidence>
<feature type="transmembrane region" description="Helical" evidence="7">
    <location>
        <begin position="467"/>
        <end position="491"/>
    </location>
</feature>
<evidence type="ECO:0000313" key="9">
    <source>
        <dbReference type="EMBL" id="KAK6007453.1"/>
    </source>
</evidence>
<organism evidence="9 10">
    <name type="scientific">Aureobasidium pullulans</name>
    <name type="common">Black yeast</name>
    <name type="synonym">Pullularia pullulans</name>
    <dbReference type="NCBI Taxonomy" id="5580"/>
    <lineage>
        <taxon>Eukaryota</taxon>
        <taxon>Fungi</taxon>
        <taxon>Dikarya</taxon>
        <taxon>Ascomycota</taxon>
        <taxon>Pezizomycotina</taxon>
        <taxon>Dothideomycetes</taxon>
        <taxon>Dothideomycetidae</taxon>
        <taxon>Dothideales</taxon>
        <taxon>Saccotheciaceae</taxon>
        <taxon>Aureobasidium</taxon>
    </lineage>
</organism>
<proteinExistence type="predicted"/>
<feature type="transmembrane region" description="Helical" evidence="7">
    <location>
        <begin position="427"/>
        <end position="447"/>
    </location>
</feature>
<name>A0ABR0TSL5_AURPU</name>
<dbReference type="Pfam" id="PF02656">
    <property type="entry name" value="DUF202"/>
    <property type="match status" value="1"/>
</dbReference>
<evidence type="ECO:0000256" key="2">
    <source>
        <dbReference type="ARBA" id="ARBA00022475"/>
    </source>
</evidence>
<dbReference type="InterPro" id="IPR003807">
    <property type="entry name" value="DUF202"/>
</dbReference>
<keyword evidence="2" id="KW-1003">Cell membrane</keyword>
<dbReference type="InterPro" id="IPR052053">
    <property type="entry name" value="IM_YidH-like"/>
</dbReference>
<reference evidence="9 10" key="1">
    <citation type="submission" date="2023-11" db="EMBL/GenBank/DDBJ databases">
        <title>Draft genome sequence and annotation of the polyextremotolerant black yeast-like fungus Aureobasidium pullulans NRRL 62042.</title>
        <authorList>
            <person name="Dielentheis-Frenken M.R.E."/>
            <person name="Wibberg D."/>
            <person name="Blank L.M."/>
            <person name="Tiso T."/>
        </authorList>
    </citation>
    <scope>NUCLEOTIDE SEQUENCE [LARGE SCALE GENOMIC DNA]</scope>
    <source>
        <strain evidence="9 10">NRRL 62042</strain>
    </source>
</reference>
<keyword evidence="5 7" id="KW-0472">Membrane</keyword>
<keyword evidence="3 7" id="KW-0812">Transmembrane</keyword>